<dbReference type="Bgee" id="ENSPREG00000014335">
    <property type="expression patterns" value="Expressed in caudal fin and 1 other cell type or tissue"/>
</dbReference>
<dbReference type="InterPro" id="IPR018378">
    <property type="entry name" value="C-type_lectin_CS"/>
</dbReference>
<dbReference type="SUPFAM" id="SSF56436">
    <property type="entry name" value="C-type lectin-like"/>
    <property type="match status" value="1"/>
</dbReference>
<organism evidence="4 5">
    <name type="scientific">Poecilia reticulata</name>
    <name type="common">Guppy</name>
    <name type="synonym">Acanthophacelus reticulatus</name>
    <dbReference type="NCBI Taxonomy" id="8081"/>
    <lineage>
        <taxon>Eukaryota</taxon>
        <taxon>Metazoa</taxon>
        <taxon>Chordata</taxon>
        <taxon>Craniata</taxon>
        <taxon>Vertebrata</taxon>
        <taxon>Euteleostomi</taxon>
        <taxon>Actinopterygii</taxon>
        <taxon>Neopterygii</taxon>
        <taxon>Teleostei</taxon>
        <taxon>Neoteleostei</taxon>
        <taxon>Acanthomorphata</taxon>
        <taxon>Ovalentaria</taxon>
        <taxon>Atherinomorphae</taxon>
        <taxon>Cyprinodontiformes</taxon>
        <taxon>Poeciliidae</taxon>
        <taxon>Poeciliinae</taxon>
        <taxon>Poecilia</taxon>
    </lineage>
</organism>
<evidence type="ECO:0000259" key="3">
    <source>
        <dbReference type="PROSITE" id="PS50041"/>
    </source>
</evidence>
<dbReference type="PANTHER" id="PTHR45784:SF3">
    <property type="entry name" value="C-TYPE LECTIN DOMAIN FAMILY 4 MEMBER K-LIKE-RELATED"/>
    <property type="match status" value="1"/>
</dbReference>
<dbReference type="Ensembl" id="ENSPRET00000021420.1">
    <property type="protein sequence ID" value="ENSPREP00000021194.1"/>
    <property type="gene ID" value="ENSPREG00000014335.1"/>
</dbReference>
<keyword evidence="2" id="KW-0812">Transmembrane</keyword>
<sequence>PLTSCCSCAELCKLYSCISGNSGISCHTFSLRVSVIPLNICFYLLFLHLLTVWIGLYREKLWSDGSDSLFRYWADVEPNDPSGDQCVAGSFNDSGRWSDENCSLSYPFICYKPSNVSHFGNTLFEGGE</sequence>
<feature type="transmembrane region" description="Helical" evidence="2">
    <location>
        <begin position="35"/>
        <end position="56"/>
    </location>
</feature>
<dbReference type="InterPro" id="IPR016187">
    <property type="entry name" value="CTDL_fold"/>
</dbReference>
<name>A0A3P9PHC9_POERE</name>
<reference evidence="4" key="2">
    <citation type="submission" date="2025-08" db="UniProtKB">
        <authorList>
            <consortium name="Ensembl"/>
        </authorList>
    </citation>
    <scope>IDENTIFICATION</scope>
    <source>
        <strain evidence="4">Guanapo</strain>
    </source>
</reference>
<evidence type="ECO:0000256" key="1">
    <source>
        <dbReference type="ARBA" id="ARBA00023157"/>
    </source>
</evidence>
<dbReference type="Gene3D" id="3.10.100.10">
    <property type="entry name" value="Mannose-Binding Protein A, subunit A"/>
    <property type="match status" value="1"/>
</dbReference>
<evidence type="ECO:0000313" key="4">
    <source>
        <dbReference type="Ensembl" id="ENSPREP00000021194.1"/>
    </source>
</evidence>
<evidence type="ECO:0000313" key="5">
    <source>
        <dbReference type="Proteomes" id="UP000242638"/>
    </source>
</evidence>
<protein>
    <recommendedName>
        <fullName evidence="3">C-type lectin domain-containing protein</fullName>
    </recommendedName>
</protein>
<keyword evidence="2" id="KW-0472">Membrane</keyword>
<accession>A0A3P9PHC9</accession>
<dbReference type="Proteomes" id="UP000242638">
    <property type="component" value="Unassembled WGS sequence"/>
</dbReference>
<reference evidence="4" key="3">
    <citation type="submission" date="2025-09" db="UniProtKB">
        <authorList>
            <consortium name="Ensembl"/>
        </authorList>
    </citation>
    <scope>IDENTIFICATION</scope>
    <source>
        <strain evidence="4">Guanapo</strain>
    </source>
</reference>
<reference evidence="5" key="1">
    <citation type="submission" date="2013-11" db="EMBL/GenBank/DDBJ databases">
        <title>The genomic landscape of the Guanapo guppy.</title>
        <authorList>
            <person name="Kuenstner A."/>
            <person name="Dreyer C."/>
        </authorList>
    </citation>
    <scope>NUCLEOTIDE SEQUENCE</scope>
    <source>
        <strain evidence="5">Guanapo</strain>
    </source>
</reference>
<dbReference type="PANTHER" id="PTHR45784">
    <property type="entry name" value="C-TYPE LECTIN DOMAIN FAMILY 20 MEMBER A-RELATED"/>
    <property type="match status" value="1"/>
</dbReference>
<dbReference type="AlphaFoldDB" id="A0A3P9PHC9"/>
<proteinExistence type="predicted"/>
<dbReference type="PROSITE" id="PS50041">
    <property type="entry name" value="C_TYPE_LECTIN_2"/>
    <property type="match status" value="1"/>
</dbReference>
<keyword evidence="5" id="KW-1185">Reference proteome</keyword>
<keyword evidence="1" id="KW-1015">Disulfide bond</keyword>
<dbReference type="Pfam" id="PF00059">
    <property type="entry name" value="Lectin_C"/>
    <property type="match status" value="1"/>
</dbReference>
<dbReference type="PROSITE" id="PS00615">
    <property type="entry name" value="C_TYPE_LECTIN_1"/>
    <property type="match status" value="1"/>
</dbReference>
<dbReference type="InterPro" id="IPR001304">
    <property type="entry name" value="C-type_lectin-like"/>
</dbReference>
<feature type="domain" description="C-type lectin" evidence="3">
    <location>
        <begin position="52"/>
        <end position="111"/>
    </location>
</feature>
<evidence type="ECO:0000256" key="2">
    <source>
        <dbReference type="SAM" id="Phobius"/>
    </source>
</evidence>
<dbReference type="InterPro" id="IPR016186">
    <property type="entry name" value="C-type_lectin-like/link_sf"/>
</dbReference>
<dbReference type="GeneTree" id="ENSGT01150000290096"/>
<keyword evidence="2" id="KW-1133">Transmembrane helix</keyword>